<dbReference type="PANTHER" id="PTHR12709">
    <property type="entry name" value="DNA-DIRECTED RNA POLYMERASE II, III"/>
    <property type="match status" value="1"/>
</dbReference>
<dbReference type="InterPro" id="IPR036898">
    <property type="entry name" value="RNA_pol_Rpb7-like_N_sf"/>
</dbReference>
<dbReference type="Pfam" id="PF17875">
    <property type="entry name" value="RPA43_OB"/>
    <property type="match status" value="1"/>
</dbReference>
<dbReference type="Proteomes" id="UP000070444">
    <property type="component" value="Unassembled WGS sequence"/>
</dbReference>
<keyword evidence="4" id="KW-0539">Nucleus</keyword>
<protein>
    <recommendedName>
        <fullName evidence="5">RPA43 OB domain-containing protein</fullName>
    </recommendedName>
</protein>
<sequence length="138" mass="15451">MKFVPQLNGIVLSHSNSKPLQQNGKILFDCPFINFWVNASFLIWRPVIGSTLEGTVSLQSSDHLGLLVFNTFNVSIPASNIPKNKYKWKRNSEDAFTSGEWVSTDDDQPIGNTNTITFKILEFSAAFDMLTITGSLDY</sequence>
<dbReference type="EMBL" id="KQ964418">
    <property type="protein sequence ID" value="KXN74993.1"/>
    <property type="molecule type" value="Genomic_DNA"/>
</dbReference>
<dbReference type="Gene3D" id="2.40.50.1060">
    <property type="match status" value="1"/>
</dbReference>
<dbReference type="InterPro" id="IPR045113">
    <property type="entry name" value="Rpb7-like"/>
</dbReference>
<dbReference type="InterPro" id="IPR041178">
    <property type="entry name" value="RPA43_OB"/>
</dbReference>
<dbReference type="GO" id="GO:0005736">
    <property type="term" value="C:RNA polymerase I complex"/>
    <property type="evidence" value="ECO:0007669"/>
    <property type="project" value="TreeGrafter"/>
</dbReference>
<proteinExistence type="predicted"/>
<feature type="domain" description="RPA43 OB" evidence="5">
    <location>
        <begin position="46"/>
        <end position="136"/>
    </location>
</feature>
<keyword evidence="7" id="KW-1185">Reference proteome</keyword>
<evidence type="ECO:0000259" key="5">
    <source>
        <dbReference type="Pfam" id="PF17875"/>
    </source>
</evidence>
<reference evidence="6 7" key="1">
    <citation type="journal article" date="2015" name="Genome Biol. Evol.">
        <title>Phylogenomic analyses indicate that early fungi evolved digesting cell walls of algal ancestors of land plants.</title>
        <authorList>
            <person name="Chang Y."/>
            <person name="Wang S."/>
            <person name="Sekimoto S."/>
            <person name="Aerts A.L."/>
            <person name="Choi C."/>
            <person name="Clum A."/>
            <person name="LaButti K.M."/>
            <person name="Lindquist E.A."/>
            <person name="Yee Ngan C."/>
            <person name="Ohm R.A."/>
            <person name="Salamov A.A."/>
            <person name="Grigoriev I.V."/>
            <person name="Spatafora J.W."/>
            <person name="Berbee M.L."/>
        </authorList>
    </citation>
    <scope>NUCLEOTIDE SEQUENCE [LARGE SCALE GENOMIC DNA]</scope>
    <source>
        <strain evidence="6 7">NRRL 28638</strain>
    </source>
</reference>
<keyword evidence="3" id="KW-0804">Transcription</keyword>
<evidence type="ECO:0000256" key="1">
    <source>
        <dbReference type="ARBA" id="ARBA00004123"/>
    </source>
</evidence>
<evidence type="ECO:0000313" key="7">
    <source>
        <dbReference type="Proteomes" id="UP000070444"/>
    </source>
</evidence>
<evidence type="ECO:0000256" key="4">
    <source>
        <dbReference type="ARBA" id="ARBA00023242"/>
    </source>
</evidence>
<keyword evidence="2" id="KW-0240">DNA-directed RNA polymerase</keyword>
<gene>
    <name evidence="6" type="ORF">CONCODRAFT_76525</name>
</gene>
<dbReference type="GO" id="GO:0006352">
    <property type="term" value="P:DNA-templated transcription initiation"/>
    <property type="evidence" value="ECO:0007669"/>
    <property type="project" value="InterPro"/>
</dbReference>
<evidence type="ECO:0000313" key="6">
    <source>
        <dbReference type="EMBL" id="KXN74993.1"/>
    </source>
</evidence>
<evidence type="ECO:0000256" key="2">
    <source>
        <dbReference type="ARBA" id="ARBA00022478"/>
    </source>
</evidence>
<organism evidence="6 7">
    <name type="scientific">Conidiobolus coronatus (strain ATCC 28846 / CBS 209.66 / NRRL 28638)</name>
    <name type="common">Delacroixia coronata</name>
    <dbReference type="NCBI Taxonomy" id="796925"/>
    <lineage>
        <taxon>Eukaryota</taxon>
        <taxon>Fungi</taxon>
        <taxon>Fungi incertae sedis</taxon>
        <taxon>Zoopagomycota</taxon>
        <taxon>Entomophthoromycotina</taxon>
        <taxon>Entomophthoromycetes</taxon>
        <taxon>Entomophthorales</taxon>
        <taxon>Ancylistaceae</taxon>
        <taxon>Conidiobolus</taxon>
    </lineage>
</organism>
<dbReference type="AlphaFoldDB" id="A0A137PJ21"/>
<dbReference type="STRING" id="796925.A0A137PJ21"/>
<dbReference type="Gene3D" id="3.30.1490.120">
    <property type="entry name" value="RNA polymerase Rpb7-like, N-terminal domain"/>
    <property type="match status" value="1"/>
</dbReference>
<dbReference type="GO" id="GO:0006362">
    <property type="term" value="P:transcription elongation by RNA polymerase I"/>
    <property type="evidence" value="ECO:0007669"/>
    <property type="project" value="TreeGrafter"/>
</dbReference>
<comment type="subcellular location">
    <subcellularLocation>
        <location evidence="1">Nucleus</location>
    </subcellularLocation>
</comment>
<dbReference type="PANTHER" id="PTHR12709:SF5">
    <property type="entry name" value="DNA-DIRECTED RNA POLYMERASE I SUBUNIT RPA43"/>
    <property type="match status" value="1"/>
</dbReference>
<dbReference type="OrthoDB" id="10250504at2759"/>
<accession>A0A137PJ21</accession>
<name>A0A137PJ21_CONC2</name>
<evidence type="ECO:0000256" key="3">
    <source>
        <dbReference type="ARBA" id="ARBA00023163"/>
    </source>
</evidence>